<dbReference type="STRING" id="1208324.P73_2469"/>
<dbReference type="Gene3D" id="1.10.3230.30">
    <property type="entry name" value="Phage gp6-like head-tail connector protein"/>
    <property type="match status" value="1"/>
</dbReference>
<name>A0A0B5DW19_9RHOB</name>
<dbReference type="Pfam" id="PF05135">
    <property type="entry name" value="Phage_connect_1"/>
    <property type="match status" value="1"/>
</dbReference>
<dbReference type="HOGENOM" id="CLU_085951_6_4_5"/>
<organism evidence="1 2">
    <name type="scientific">Celeribacter indicus</name>
    <dbReference type="NCBI Taxonomy" id="1208324"/>
    <lineage>
        <taxon>Bacteria</taxon>
        <taxon>Pseudomonadati</taxon>
        <taxon>Pseudomonadota</taxon>
        <taxon>Alphaproteobacteria</taxon>
        <taxon>Rhodobacterales</taxon>
        <taxon>Roseobacteraceae</taxon>
        <taxon>Celeribacter</taxon>
    </lineage>
</organism>
<dbReference type="InterPro" id="IPR006450">
    <property type="entry name" value="Phage_HK97_gp6-like"/>
</dbReference>
<accession>A0A0B5DW19</accession>
<protein>
    <submittedName>
        <fullName evidence="1">Phage protein</fullName>
    </submittedName>
</protein>
<keyword evidence="2" id="KW-1185">Reference proteome</keyword>
<gene>
    <name evidence="1" type="ORF">P73_2469</name>
</gene>
<dbReference type="KEGG" id="cid:P73_2469"/>
<dbReference type="EMBL" id="CP004393">
    <property type="protein sequence ID" value="AJE47184.1"/>
    <property type="molecule type" value="Genomic_DNA"/>
</dbReference>
<proteinExistence type="predicted"/>
<sequence>MAIVTLRQVKAQLSFSDDLGIGEDDDLIIRKIEAAQHHLERLLGFRIDETYGGSDQREVPPDLIEAVCQLSAWWYETREAAGEGAREMPFGVSRIVNEYREFTF</sequence>
<dbReference type="Proteomes" id="UP000031521">
    <property type="component" value="Chromosome"/>
</dbReference>
<dbReference type="AlphaFoldDB" id="A0A0B5DW19"/>
<dbReference type="RefSeq" id="WP_043869801.1">
    <property type="nucleotide sequence ID" value="NZ_CP004393.1"/>
</dbReference>
<dbReference type="CDD" id="cd08054">
    <property type="entry name" value="gp6"/>
    <property type="match status" value="1"/>
</dbReference>
<reference evidence="1 2" key="1">
    <citation type="journal article" date="2014" name="Int. J. Syst. Evol. Microbiol.">
        <title>Celeribacter indicus sp. nov., a polycyclic aromatic hydrocarbon-degrading bacterium from deep-sea sediment and reclassification of Huaishuia halophila as Celeribacter halophilus comb. nov.</title>
        <authorList>
            <person name="Lai Q."/>
            <person name="Cao J."/>
            <person name="Yuan J."/>
            <person name="Li F."/>
            <person name="Shao Z."/>
        </authorList>
    </citation>
    <scope>NUCLEOTIDE SEQUENCE [LARGE SCALE GENOMIC DNA]</scope>
    <source>
        <strain evidence="1">P73</strain>
    </source>
</reference>
<evidence type="ECO:0000313" key="1">
    <source>
        <dbReference type="EMBL" id="AJE47184.1"/>
    </source>
</evidence>
<evidence type="ECO:0000313" key="2">
    <source>
        <dbReference type="Proteomes" id="UP000031521"/>
    </source>
</evidence>
<dbReference type="NCBIfam" id="TIGR01560">
    <property type="entry name" value="put_DNA_pack"/>
    <property type="match status" value="1"/>
</dbReference>
<dbReference type="InterPro" id="IPR021146">
    <property type="entry name" value="Phage_gp6-like_head-tail"/>
</dbReference>